<keyword evidence="4" id="KW-1185">Reference proteome</keyword>
<dbReference type="GO" id="GO:0015209">
    <property type="term" value="F:cytosine transmembrane transporter activity"/>
    <property type="evidence" value="ECO:0007669"/>
    <property type="project" value="InterPro"/>
</dbReference>
<evidence type="ECO:0000256" key="2">
    <source>
        <dbReference type="SAM" id="Phobius"/>
    </source>
</evidence>
<dbReference type="PROSITE" id="PS51375">
    <property type="entry name" value="PPR"/>
    <property type="match status" value="2"/>
</dbReference>
<dbReference type="OrthoDB" id="424777at2759"/>
<dbReference type="PANTHER" id="PTHR30569:SF0">
    <property type="entry name" value="CYTOSINE PERMEASE"/>
    <property type="match status" value="1"/>
</dbReference>
<feature type="repeat" description="PPR" evidence="1">
    <location>
        <begin position="827"/>
        <end position="861"/>
    </location>
</feature>
<dbReference type="Pfam" id="PF01535">
    <property type="entry name" value="PPR"/>
    <property type="match status" value="1"/>
</dbReference>
<feature type="transmembrane region" description="Helical" evidence="2">
    <location>
        <begin position="326"/>
        <end position="357"/>
    </location>
</feature>
<dbReference type="Gene3D" id="1.25.40.10">
    <property type="entry name" value="Tetratricopeptide repeat domain"/>
    <property type="match status" value="2"/>
</dbReference>
<dbReference type="InterPro" id="IPR030191">
    <property type="entry name" value="CodB"/>
</dbReference>
<dbReference type="InterPro" id="IPR002885">
    <property type="entry name" value="PPR_rpt"/>
</dbReference>
<accession>A0A1Q9EWR5</accession>
<feature type="transmembrane region" description="Helical" evidence="2">
    <location>
        <begin position="396"/>
        <end position="415"/>
    </location>
</feature>
<feature type="transmembrane region" description="Helical" evidence="2">
    <location>
        <begin position="259"/>
        <end position="278"/>
    </location>
</feature>
<feature type="transmembrane region" description="Helical" evidence="2">
    <location>
        <begin position="194"/>
        <end position="213"/>
    </location>
</feature>
<feature type="transmembrane region" description="Helical" evidence="2">
    <location>
        <begin position="435"/>
        <end position="456"/>
    </location>
</feature>
<feature type="transmembrane region" description="Helical" evidence="2">
    <location>
        <begin position="151"/>
        <end position="174"/>
    </location>
</feature>
<sequence>MRSPLAVRLRALVRPDAAELQRVDMSLSLILSYLFVAKVSDVQEDPSASEEASVKDNSIEEAAEQILGSDYALCRVPRHARYSWPSMALEQMAQGGCIANVVLGAEIGHKMTSTDALLAVLLGNLILALMGLVLGMIGCREGMTTSMLGRWTGLGVVGTGLLSLITTGSLFGWFGIQAAIAGDGLEAIGRLGYAWTWTLANGALVTFVVVFGFRWMVGASWITGPIFLVVVIWACVVALQDSGHKKQDLELSELSLLHGTGIVVGGWVVGTTIASDVFRFARSKRQAASLVALPRSCSLAVYMVAGVLLSQAYGTDDVITIMHESVGLGAVVVVVAGEMVINCTNIYSASLAIVALIDTVFGWQIPRPAVTVACGTVGSALGACGILRGFIPFLDLLSVTFPPAAGIICCEYLVVKGFRSQLDETRASGTMPETAPVCVPASLVAWLAAALLGHFLPWGMPYLYSLFGAALFYGLLSITGLRPSYGSMKIGSANAMLQMLMMLVQLLLLLLLMTMMIAKIILAPVRLLLVVMATTTTMMMASHDQTLPLQSEPEDGPDWRLRGMNKQKKGVLAKELPFWRRHLAQANATIRELASAGRLDLVLAVMRALKRDELLQLDVFHCGIGIAAFAKANLWQHSVHLFRMMPELSPAPNSICYTSVISACQKGEQWQLAMKVYNAQTSSSITPDVMCYVAAIASCEKGALWQEAVHIFEQQRHAGPPNAISHNATISACGKASEWQMALQLFAAMSTASLQRDLVSFSAATTACQNSSQWQLAGALFQAMEESQICPDTISCSAFLKACARSQTWPRALEVLASMWDRRIPANVISYSAAISACDKGSAWPHALELFQSMANVTVAPNVISCNATLTALEKAAEWERALDIFQSMTTLQLQASVSNQTQERTNTS</sequence>
<dbReference type="Proteomes" id="UP000186817">
    <property type="component" value="Unassembled WGS sequence"/>
</dbReference>
<feature type="transmembrane region" description="Helical" evidence="2">
    <location>
        <begin position="116"/>
        <end position="139"/>
    </location>
</feature>
<evidence type="ECO:0000313" key="3">
    <source>
        <dbReference type="EMBL" id="OLQ11803.1"/>
    </source>
</evidence>
<feature type="transmembrane region" description="Helical" evidence="2">
    <location>
        <begin position="369"/>
        <end position="390"/>
    </location>
</feature>
<dbReference type="EMBL" id="LSRX01000054">
    <property type="protein sequence ID" value="OLQ11803.1"/>
    <property type="molecule type" value="Genomic_DNA"/>
</dbReference>
<feature type="repeat" description="PPR" evidence="1">
    <location>
        <begin position="653"/>
        <end position="687"/>
    </location>
</feature>
<comment type="caution">
    <text evidence="3">The sequence shown here is derived from an EMBL/GenBank/DDBJ whole genome shotgun (WGS) entry which is preliminary data.</text>
</comment>
<feature type="transmembrane region" description="Helical" evidence="2">
    <location>
        <begin position="220"/>
        <end position="239"/>
    </location>
</feature>
<dbReference type="Pfam" id="PF13812">
    <property type="entry name" value="PPR_3"/>
    <property type="match status" value="1"/>
</dbReference>
<keyword evidence="2" id="KW-1133">Transmembrane helix</keyword>
<keyword evidence="2" id="KW-0812">Transmembrane</keyword>
<evidence type="ECO:0000256" key="1">
    <source>
        <dbReference type="PROSITE-ProRule" id="PRU00708"/>
    </source>
</evidence>
<proteinExistence type="predicted"/>
<keyword evidence="2" id="KW-0472">Membrane</keyword>
<dbReference type="InterPro" id="IPR011990">
    <property type="entry name" value="TPR-like_helical_dom_sf"/>
</dbReference>
<dbReference type="GO" id="GO:0005886">
    <property type="term" value="C:plasma membrane"/>
    <property type="evidence" value="ECO:0007669"/>
    <property type="project" value="TreeGrafter"/>
</dbReference>
<dbReference type="Gene3D" id="1.10.4160.10">
    <property type="entry name" value="Hydantoin permease"/>
    <property type="match status" value="1"/>
</dbReference>
<gene>
    <name evidence="3" type="ORF">AK812_SmicGene4363</name>
</gene>
<protein>
    <submittedName>
        <fullName evidence="3">Pentatricopeptide repeat-containing protein, chloroplastic</fullName>
    </submittedName>
</protein>
<feature type="transmembrane region" description="Helical" evidence="2">
    <location>
        <begin position="462"/>
        <end position="481"/>
    </location>
</feature>
<reference evidence="3 4" key="1">
    <citation type="submission" date="2016-02" db="EMBL/GenBank/DDBJ databases">
        <title>Genome analysis of coral dinoflagellate symbionts highlights evolutionary adaptations to a symbiotic lifestyle.</title>
        <authorList>
            <person name="Aranda M."/>
            <person name="Li Y."/>
            <person name="Liew Y.J."/>
            <person name="Baumgarten S."/>
            <person name="Simakov O."/>
            <person name="Wilson M."/>
            <person name="Piel J."/>
            <person name="Ashoor H."/>
            <person name="Bougouffa S."/>
            <person name="Bajic V.B."/>
            <person name="Ryu T."/>
            <person name="Ravasi T."/>
            <person name="Bayer T."/>
            <person name="Micklem G."/>
            <person name="Kim H."/>
            <person name="Bhak J."/>
            <person name="Lajeunesse T.C."/>
            <person name="Voolstra C.R."/>
        </authorList>
    </citation>
    <scope>NUCLEOTIDE SEQUENCE [LARGE SCALE GENOMIC DNA]</scope>
    <source>
        <strain evidence="3 4">CCMP2467</strain>
    </source>
</reference>
<name>A0A1Q9EWR5_SYMMI</name>
<dbReference type="AlphaFoldDB" id="A0A1Q9EWR5"/>
<organism evidence="3 4">
    <name type="scientific">Symbiodinium microadriaticum</name>
    <name type="common">Dinoflagellate</name>
    <name type="synonym">Zooxanthella microadriatica</name>
    <dbReference type="NCBI Taxonomy" id="2951"/>
    <lineage>
        <taxon>Eukaryota</taxon>
        <taxon>Sar</taxon>
        <taxon>Alveolata</taxon>
        <taxon>Dinophyceae</taxon>
        <taxon>Suessiales</taxon>
        <taxon>Symbiodiniaceae</taxon>
        <taxon>Symbiodinium</taxon>
    </lineage>
</organism>
<feature type="transmembrane region" description="Helical" evidence="2">
    <location>
        <begin position="290"/>
        <end position="314"/>
    </location>
</feature>
<dbReference type="PANTHER" id="PTHR30569">
    <property type="entry name" value="CYTOSINE TRANSPORTER CODB"/>
    <property type="match status" value="1"/>
</dbReference>
<evidence type="ECO:0000313" key="4">
    <source>
        <dbReference type="Proteomes" id="UP000186817"/>
    </source>
</evidence>